<dbReference type="Proteomes" id="UP000601171">
    <property type="component" value="Unassembled WGS sequence"/>
</dbReference>
<dbReference type="RefSeq" id="WP_262429534.1">
    <property type="nucleotide sequence ID" value="NZ_JACRTG010000018.1"/>
</dbReference>
<reference evidence="1" key="1">
    <citation type="submission" date="2020-08" db="EMBL/GenBank/DDBJ databases">
        <title>Genome public.</title>
        <authorList>
            <person name="Liu C."/>
            <person name="Sun Q."/>
        </authorList>
    </citation>
    <scope>NUCLEOTIDE SEQUENCE</scope>
    <source>
        <strain evidence="1">BX21</strain>
    </source>
</reference>
<accession>A0A926ET79</accession>
<sequence length="59" mass="7000">MTIGEYIKLTDINTYYKLLKMCSKAIDKPKIELGCSVEELMRADSYTRQGRRIKQRRWG</sequence>
<evidence type="ECO:0000313" key="1">
    <source>
        <dbReference type="EMBL" id="MBC8588080.1"/>
    </source>
</evidence>
<evidence type="ECO:0000313" key="2">
    <source>
        <dbReference type="Proteomes" id="UP000601171"/>
    </source>
</evidence>
<gene>
    <name evidence="1" type="ORF">H8707_07500</name>
</gene>
<proteinExistence type="predicted"/>
<keyword evidence="2" id="KW-1185">Reference proteome</keyword>
<dbReference type="EMBL" id="JACRTG010000018">
    <property type="protein sequence ID" value="MBC8588080.1"/>
    <property type="molecule type" value="Genomic_DNA"/>
</dbReference>
<organism evidence="1 2">
    <name type="scientific">Paratissierella segnis</name>
    <dbReference type="NCBI Taxonomy" id="2763679"/>
    <lineage>
        <taxon>Bacteria</taxon>
        <taxon>Bacillati</taxon>
        <taxon>Bacillota</taxon>
        <taxon>Tissierellia</taxon>
        <taxon>Tissierellales</taxon>
        <taxon>Tissierellaceae</taxon>
        <taxon>Paratissierella</taxon>
    </lineage>
</organism>
<dbReference type="AlphaFoldDB" id="A0A926ET79"/>
<name>A0A926ET79_9FIRM</name>
<comment type="caution">
    <text evidence="1">The sequence shown here is derived from an EMBL/GenBank/DDBJ whole genome shotgun (WGS) entry which is preliminary data.</text>
</comment>
<protein>
    <submittedName>
        <fullName evidence="1">Uncharacterized protein</fullName>
    </submittedName>
</protein>